<reference evidence="3 4" key="1">
    <citation type="journal article" date="2014" name="BMC Genomics">
        <title>Genome sequencing of four Aureobasidium pullulans varieties: biotechnological potential, stress tolerance, and description of new species.</title>
        <authorList>
            <person name="Gostin Ar C."/>
            <person name="Ohm R.A."/>
            <person name="Kogej T."/>
            <person name="Sonjak S."/>
            <person name="Turk M."/>
            <person name="Zajc J."/>
            <person name="Zalar P."/>
            <person name="Grube M."/>
            <person name="Sun H."/>
            <person name="Han J."/>
            <person name="Sharma A."/>
            <person name="Chiniquy J."/>
            <person name="Ngan C.Y."/>
            <person name="Lipzen A."/>
            <person name="Barry K."/>
            <person name="Grigoriev I.V."/>
            <person name="Gunde-Cimerman N."/>
        </authorList>
    </citation>
    <scope>NUCLEOTIDE SEQUENCE [LARGE SCALE GENOMIC DNA]</scope>
    <source>
        <strain evidence="3 4">EXF-2481</strain>
    </source>
</reference>
<protein>
    <submittedName>
        <fullName evidence="3">Uncharacterized protein</fullName>
    </submittedName>
</protein>
<keyword evidence="4" id="KW-1185">Reference proteome</keyword>
<dbReference type="PANTHER" id="PTHR39472:SF1">
    <property type="entry name" value="EXPRESSED PROTEIN"/>
    <property type="match status" value="1"/>
</dbReference>
<keyword evidence="1" id="KW-0175">Coiled coil</keyword>
<evidence type="ECO:0000256" key="2">
    <source>
        <dbReference type="SAM" id="MobiDB-lite"/>
    </source>
</evidence>
<dbReference type="AlphaFoldDB" id="A0A074YI69"/>
<accession>A0A074YI69</accession>
<feature type="compositionally biased region" description="Basic and acidic residues" evidence="2">
    <location>
        <begin position="239"/>
        <end position="257"/>
    </location>
</feature>
<feature type="coiled-coil region" evidence="1">
    <location>
        <begin position="144"/>
        <end position="178"/>
    </location>
</feature>
<dbReference type="STRING" id="1043005.A0A074YI69"/>
<feature type="region of interest" description="Disordered" evidence="2">
    <location>
        <begin position="202"/>
        <end position="286"/>
    </location>
</feature>
<sequence>MSSESRFHMGAGFRRIKLRKGVQRSDDFYRAPELKVRGRTMERKLGGQQEVIGLGIDTWEEPSSEWQDMDDEMTDDPRIQDYSSRPPIREVRLKAKEVPRLPQLPHYGDPVEAIQQVLVHGGLLLRAGHDGLLRVTPEHVLVVREKVARERRREHEEKEQHERELDQFVATFERLQHTKQLEPDRSVEQVIAEIAEAARDFDGASAEVPNNDGAVETSPRFTQPYSSYIVRSNSESDSDGDKKSDTSVRTAIRERDGGTTPTPGKSPTSLALVTRPLPPTPTFPSSDFLLNSSSPDDHEEFISLNDPNITHHLARALHNIYSRSISMAAQNPAMANSAPYTLGGNMPAAGHHSDMQHIWSLVQELSQVLQQNRENYDELQEGLTRAQTTRPVENGVLPNGDANDSHVPHASPDADTSALQAQLSDALSRINELEAECKDANDVIDYAEDIVQKFKTQIQEYARNHQSATIALHAHYNSLLETSRNETIQAQLTHQAWQASLMRLSEYLRLAQRAHEEGALPYRRRIAALKEENRILRAKAGWEPASESEHSDDEDDVFGEAIEAESS</sequence>
<feature type="coiled-coil region" evidence="1">
    <location>
        <begin position="416"/>
        <end position="450"/>
    </location>
</feature>
<feature type="region of interest" description="Disordered" evidence="2">
    <location>
        <begin position="539"/>
        <end position="567"/>
    </location>
</feature>
<dbReference type="GeneID" id="25364190"/>
<feature type="compositionally biased region" description="Polar residues" evidence="2">
    <location>
        <begin position="219"/>
        <end position="231"/>
    </location>
</feature>
<feature type="compositionally biased region" description="Low complexity" evidence="2">
    <location>
        <begin position="258"/>
        <end position="269"/>
    </location>
</feature>
<dbReference type="OMA" id="TECAVEI"/>
<evidence type="ECO:0000256" key="1">
    <source>
        <dbReference type="SAM" id="Coils"/>
    </source>
</evidence>
<dbReference type="Proteomes" id="UP000030641">
    <property type="component" value="Unassembled WGS sequence"/>
</dbReference>
<dbReference type="PANTHER" id="PTHR39472">
    <property type="entry name" value="EXPRESSED PROTEIN"/>
    <property type="match status" value="1"/>
</dbReference>
<gene>
    <name evidence="3" type="ORF">AUEXF2481DRAFT_304798</name>
</gene>
<feature type="compositionally biased region" description="Acidic residues" evidence="2">
    <location>
        <begin position="550"/>
        <end position="567"/>
    </location>
</feature>
<name>A0A074YI69_AURSE</name>
<organism evidence="3 4">
    <name type="scientific">Aureobasidium subglaciale (strain EXF-2481)</name>
    <name type="common">Aureobasidium pullulans var. subglaciale</name>
    <dbReference type="NCBI Taxonomy" id="1043005"/>
    <lineage>
        <taxon>Eukaryota</taxon>
        <taxon>Fungi</taxon>
        <taxon>Dikarya</taxon>
        <taxon>Ascomycota</taxon>
        <taxon>Pezizomycotina</taxon>
        <taxon>Dothideomycetes</taxon>
        <taxon>Dothideomycetidae</taxon>
        <taxon>Dothideales</taxon>
        <taxon>Saccotheciaceae</taxon>
        <taxon>Aureobasidium</taxon>
    </lineage>
</organism>
<dbReference type="OrthoDB" id="21214at2759"/>
<dbReference type="HOGENOM" id="CLU_480563_0_0_1"/>
<dbReference type="InParanoid" id="A0A074YI69"/>
<proteinExistence type="predicted"/>
<dbReference type="RefSeq" id="XP_013342411.1">
    <property type="nucleotide sequence ID" value="XM_013486957.1"/>
</dbReference>
<evidence type="ECO:0000313" key="4">
    <source>
        <dbReference type="Proteomes" id="UP000030641"/>
    </source>
</evidence>
<evidence type="ECO:0000313" key="3">
    <source>
        <dbReference type="EMBL" id="KEQ93782.1"/>
    </source>
</evidence>
<dbReference type="EMBL" id="KL584764">
    <property type="protein sequence ID" value="KEQ93782.1"/>
    <property type="molecule type" value="Genomic_DNA"/>
</dbReference>
<feature type="region of interest" description="Disordered" evidence="2">
    <location>
        <begin position="378"/>
        <end position="415"/>
    </location>
</feature>